<dbReference type="PANTHER" id="PTHR30349">
    <property type="entry name" value="PHAGE INTEGRASE-RELATED"/>
    <property type="match status" value="1"/>
</dbReference>
<dbReference type="Pfam" id="PF13495">
    <property type="entry name" value="Phage_int_SAM_4"/>
    <property type="match status" value="1"/>
</dbReference>
<dbReference type="InterPro" id="IPR011946">
    <property type="entry name" value="Integrase_integron-type"/>
</dbReference>
<dbReference type="Gene3D" id="1.10.443.10">
    <property type="entry name" value="Intergrase catalytic core"/>
    <property type="match status" value="1"/>
</dbReference>
<keyword evidence="3" id="KW-0238">DNA-binding</keyword>
<feature type="domain" description="Tyr recombinase" evidence="5">
    <location>
        <begin position="110"/>
        <end position="323"/>
    </location>
</feature>
<dbReference type="NCBIfam" id="TIGR02249">
    <property type="entry name" value="integrase_gron"/>
    <property type="match status" value="1"/>
</dbReference>
<evidence type="ECO:0000256" key="2">
    <source>
        <dbReference type="ARBA" id="ARBA00022908"/>
    </source>
</evidence>
<evidence type="ECO:0000256" key="3">
    <source>
        <dbReference type="ARBA" id="ARBA00023125"/>
    </source>
</evidence>
<keyword evidence="2" id="KW-0229">DNA integration</keyword>
<dbReference type="InterPro" id="IPR010998">
    <property type="entry name" value="Integrase_recombinase_N"/>
</dbReference>
<gene>
    <name evidence="6" type="primary">xerC_1</name>
    <name evidence="6" type="ORF">Maes01_00458</name>
</gene>
<dbReference type="PANTHER" id="PTHR30349:SF64">
    <property type="entry name" value="PROPHAGE INTEGRASE INTD-RELATED"/>
    <property type="match status" value="1"/>
</dbReference>
<accession>A0ABP9WL22</accession>
<dbReference type="Pfam" id="PF00589">
    <property type="entry name" value="Phage_integrase"/>
    <property type="match status" value="1"/>
</dbReference>
<dbReference type="InterPro" id="IPR004107">
    <property type="entry name" value="Integrase_SAM-like_N"/>
</dbReference>
<dbReference type="InterPro" id="IPR013762">
    <property type="entry name" value="Integrase-like_cat_sf"/>
</dbReference>
<keyword evidence="7" id="KW-1185">Reference proteome</keyword>
<evidence type="ECO:0000313" key="6">
    <source>
        <dbReference type="EMBL" id="GAA5523909.1"/>
    </source>
</evidence>
<evidence type="ECO:0000313" key="7">
    <source>
        <dbReference type="Proteomes" id="UP001408594"/>
    </source>
</evidence>
<evidence type="ECO:0000256" key="4">
    <source>
        <dbReference type="ARBA" id="ARBA00023172"/>
    </source>
</evidence>
<reference evidence="6 7" key="1">
    <citation type="submission" date="2024-02" db="EMBL/GenBank/DDBJ databases">
        <title>Microbulbifer aestuariivivens NBRC 112533.</title>
        <authorList>
            <person name="Ichikawa N."/>
            <person name="Katano-Makiyama Y."/>
            <person name="Hidaka K."/>
        </authorList>
    </citation>
    <scope>NUCLEOTIDE SEQUENCE [LARGE SCALE GENOMIC DNA]</scope>
    <source>
        <strain evidence="6 7">NBRC 112533</strain>
    </source>
</reference>
<dbReference type="Proteomes" id="UP001408594">
    <property type="component" value="Unassembled WGS sequence"/>
</dbReference>
<dbReference type="InterPro" id="IPR002104">
    <property type="entry name" value="Integrase_catalytic"/>
</dbReference>
<dbReference type="PROSITE" id="PS51898">
    <property type="entry name" value="TYR_RECOMBINASE"/>
    <property type="match status" value="1"/>
</dbReference>
<dbReference type="SUPFAM" id="SSF56349">
    <property type="entry name" value="DNA breaking-rejoining enzymes"/>
    <property type="match status" value="1"/>
</dbReference>
<comment type="similarity">
    <text evidence="1">Belongs to the 'phage' integrase family.</text>
</comment>
<comment type="caution">
    <text evidence="6">The sequence shown here is derived from an EMBL/GenBank/DDBJ whole genome shotgun (WGS) entry which is preliminary data.</text>
</comment>
<evidence type="ECO:0000259" key="5">
    <source>
        <dbReference type="PROSITE" id="PS51898"/>
    </source>
</evidence>
<dbReference type="InterPro" id="IPR011010">
    <property type="entry name" value="DNA_brk_join_enz"/>
</dbReference>
<keyword evidence="4" id="KW-0233">DNA recombination</keyword>
<evidence type="ECO:0000256" key="1">
    <source>
        <dbReference type="ARBA" id="ARBA00008857"/>
    </source>
</evidence>
<name>A0ABP9WL22_9GAMM</name>
<sequence>MDDIPIPLPARPVRFMHRLRAFMRGRQLAYRTEKTYCLWIKDYLRFHKMRRPEEMGKAEVDAWLCYLASQRNVAINTQKTALNAIVFLYRQFLGIELGRLDFDRTSKGRRLPVVFTHDEATAVIDGLQGHHRLIASLMYGAGLRVMEAVRLRVQDVDFGHHCIIVREAKGAKWRRTLLPKSIVAPLKAQIDLALSIHQRDLAEGFGAVYLPFALERKYPSAATSPGWQYIFPAPERSLDPRSDVMRRHHLGEQQVRRAVGRAMAQCGIRKKASCHTFRHSFATNLLASGVDIRNIQELLGHNDINTTMIYTHVIGIHERGVVSPID</sequence>
<organism evidence="6 7">
    <name type="scientific">Microbulbifer aestuariivivens</name>
    <dbReference type="NCBI Taxonomy" id="1908308"/>
    <lineage>
        <taxon>Bacteria</taxon>
        <taxon>Pseudomonadati</taxon>
        <taxon>Pseudomonadota</taxon>
        <taxon>Gammaproteobacteria</taxon>
        <taxon>Cellvibrionales</taxon>
        <taxon>Microbulbiferaceae</taxon>
        <taxon>Microbulbifer</taxon>
    </lineage>
</organism>
<protein>
    <submittedName>
        <fullName evidence="6">Tyrosine recombinase XerC</fullName>
    </submittedName>
</protein>
<proteinExistence type="inferred from homology"/>
<dbReference type="EMBL" id="BAABRT010000002">
    <property type="protein sequence ID" value="GAA5523909.1"/>
    <property type="molecule type" value="Genomic_DNA"/>
</dbReference>
<dbReference type="Gene3D" id="1.10.150.130">
    <property type="match status" value="1"/>
</dbReference>
<dbReference type="InterPro" id="IPR050090">
    <property type="entry name" value="Tyrosine_recombinase_XerCD"/>
</dbReference>